<keyword evidence="9 10" id="KW-0472">Membrane</keyword>
<evidence type="ECO:0000256" key="3">
    <source>
        <dbReference type="ARBA" id="ARBA00022448"/>
    </source>
</evidence>
<evidence type="ECO:0000256" key="6">
    <source>
        <dbReference type="ARBA" id="ARBA00022989"/>
    </source>
</evidence>
<dbReference type="EMBL" id="HBEM01019315">
    <property type="protein sequence ID" value="CAD8454275.1"/>
    <property type="molecule type" value="Transcribed_RNA"/>
</dbReference>
<name>A0A7S0GYM2_9EUKA</name>
<comment type="subcellular location">
    <subcellularLocation>
        <location evidence="1">Golgi apparatus membrane</location>
        <topology evidence="1">Single-pass type IV membrane protein</topology>
    </subcellularLocation>
</comment>
<dbReference type="AlphaFoldDB" id="A0A7S0GYM2"/>
<dbReference type="InterPro" id="IPR000727">
    <property type="entry name" value="T_SNARE_dom"/>
</dbReference>
<accession>A0A7S0GYM2</accession>
<dbReference type="GO" id="GO:0031201">
    <property type="term" value="C:SNARE complex"/>
    <property type="evidence" value="ECO:0007669"/>
    <property type="project" value="TreeGrafter"/>
</dbReference>
<evidence type="ECO:0000256" key="8">
    <source>
        <dbReference type="ARBA" id="ARBA00023054"/>
    </source>
</evidence>
<dbReference type="InterPro" id="IPR010989">
    <property type="entry name" value="SNARE"/>
</dbReference>
<dbReference type="GO" id="GO:0005484">
    <property type="term" value="F:SNAP receptor activity"/>
    <property type="evidence" value="ECO:0007669"/>
    <property type="project" value="InterPro"/>
</dbReference>
<sequence length="296" mass="34239">MAIRNRTRLFLKYRTSGGGETLDTSTQAEGSDSQFIDPDEKLDVVERNALPPEWVDIVDKIEDELKSVERKVRSLSAAYEARLKVSFNDTIKQDSEIQMMTKDITMLFRNADTNLKRIATIGTGGGNLPYQERVVRLNVMRSLARKIQSASKGFKNKQKAFMMRKQRQDGYFEGEGMDDEEIGEQLNDEQMEQMMQLDKRADQRQKDIERIVESIRELNQIFRDMSILVVEQGTVLDRIDYHVEQAHQRVVAGNVELVKANEYSASASKKFWWCFFILLIMIIILLGVVVNKFMHK</sequence>
<dbReference type="GO" id="GO:0000149">
    <property type="term" value="F:SNARE binding"/>
    <property type="evidence" value="ECO:0007669"/>
    <property type="project" value="TreeGrafter"/>
</dbReference>
<dbReference type="GO" id="GO:0000139">
    <property type="term" value="C:Golgi membrane"/>
    <property type="evidence" value="ECO:0007669"/>
    <property type="project" value="UniProtKB-SubCell"/>
</dbReference>
<dbReference type="PROSITE" id="PS50192">
    <property type="entry name" value="T_SNARE"/>
    <property type="match status" value="1"/>
</dbReference>
<gene>
    <name evidence="12" type="ORF">LAMO00422_LOCUS13216</name>
</gene>
<feature type="transmembrane region" description="Helical" evidence="10">
    <location>
        <begin position="271"/>
        <end position="290"/>
    </location>
</feature>
<dbReference type="PANTHER" id="PTHR19957">
    <property type="entry name" value="SYNTAXIN"/>
    <property type="match status" value="1"/>
</dbReference>
<dbReference type="Gene3D" id="1.20.58.70">
    <property type="match status" value="1"/>
</dbReference>
<keyword evidence="4 10" id="KW-0812">Transmembrane</keyword>
<proteinExistence type="inferred from homology"/>
<dbReference type="CDD" id="cd15845">
    <property type="entry name" value="SNARE_syntaxin16"/>
    <property type="match status" value="1"/>
</dbReference>
<dbReference type="InterPro" id="IPR006012">
    <property type="entry name" value="Syntaxin/epimorphin_CS"/>
</dbReference>
<keyword evidence="7" id="KW-0333">Golgi apparatus</keyword>
<evidence type="ECO:0000313" key="12">
    <source>
        <dbReference type="EMBL" id="CAD8454275.1"/>
    </source>
</evidence>
<organism evidence="12">
    <name type="scientific">Amorphochlora amoebiformis</name>
    <dbReference type="NCBI Taxonomy" id="1561963"/>
    <lineage>
        <taxon>Eukaryota</taxon>
        <taxon>Sar</taxon>
        <taxon>Rhizaria</taxon>
        <taxon>Cercozoa</taxon>
        <taxon>Chlorarachniophyceae</taxon>
        <taxon>Amorphochlora</taxon>
    </lineage>
</organism>
<dbReference type="GO" id="GO:0048278">
    <property type="term" value="P:vesicle docking"/>
    <property type="evidence" value="ECO:0007669"/>
    <property type="project" value="TreeGrafter"/>
</dbReference>
<dbReference type="Pfam" id="PF05739">
    <property type="entry name" value="SNARE"/>
    <property type="match status" value="1"/>
</dbReference>
<reference evidence="12" key="1">
    <citation type="submission" date="2021-01" db="EMBL/GenBank/DDBJ databases">
        <authorList>
            <person name="Corre E."/>
            <person name="Pelletier E."/>
            <person name="Niang G."/>
            <person name="Scheremetjew M."/>
            <person name="Finn R."/>
            <person name="Kale V."/>
            <person name="Holt S."/>
            <person name="Cochrane G."/>
            <person name="Meng A."/>
            <person name="Brown T."/>
            <person name="Cohen L."/>
        </authorList>
    </citation>
    <scope>NUCLEOTIDE SEQUENCE</scope>
    <source>
        <strain evidence="12">CCMP2058</strain>
    </source>
</reference>
<dbReference type="GO" id="GO:0006906">
    <property type="term" value="P:vesicle fusion"/>
    <property type="evidence" value="ECO:0007669"/>
    <property type="project" value="TreeGrafter"/>
</dbReference>
<evidence type="ECO:0000256" key="5">
    <source>
        <dbReference type="ARBA" id="ARBA00022927"/>
    </source>
</evidence>
<evidence type="ECO:0000256" key="9">
    <source>
        <dbReference type="ARBA" id="ARBA00023136"/>
    </source>
</evidence>
<keyword evidence="3" id="KW-0813">Transport</keyword>
<evidence type="ECO:0000256" key="7">
    <source>
        <dbReference type="ARBA" id="ARBA00023034"/>
    </source>
</evidence>
<comment type="similarity">
    <text evidence="2">Belongs to the syntaxin family.</text>
</comment>
<dbReference type="PROSITE" id="PS00914">
    <property type="entry name" value="SYNTAXIN"/>
    <property type="match status" value="1"/>
</dbReference>
<keyword evidence="5" id="KW-0653">Protein transport</keyword>
<dbReference type="InterPro" id="IPR045242">
    <property type="entry name" value="Syntaxin"/>
</dbReference>
<protein>
    <recommendedName>
        <fullName evidence="11">t-SNARE coiled-coil homology domain-containing protein</fullName>
    </recommendedName>
</protein>
<evidence type="ECO:0000259" key="11">
    <source>
        <dbReference type="PROSITE" id="PS50192"/>
    </source>
</evidence>
<evidence type="ECO:0000256" key="4">
    <source>
        <dbReference type="ARBA" id="ARBA00022692"/>
    </source>
</evidence>
<dbReference type="PANTHER" id="PTHR19957:SF83">
    <property type="entry name" value="SYNTAXIN-16"/>
    <property type="match status" value="1"/>
</dbReference>
<keyword evidence="6 10" id="KW-1133">Transmembrane helix</keyword>
<dbReference type="GO" id="GO:0006886">
    <property type="term" value="P:intracellular protein transport"/>
    <property type="evidence" value="ECO:0007669"/>
    <property type="project" value="InterPro"/>
</dbReference>
<keyword evidence="8" id="KW-0175">Coiled coil</keyword>
<evidence type="ECO:0000256" key="2">
    <source>
        <dbReference type="ARBA" id="ARBA00009063"/>
    </source>
</evidence>
<evidence type="ECO:0000256" key="1">
    <source>
        <dbReference type="ARBA" id="ARBA00004409"/>
    </source>
</evidence>
<dbReference type="SUPFAM" id="SSF47661">
    <property type="entry name" value="t-snare proteins"/>
    <property type="match status" value="1"/>
</dbReference>
<dbReference type="SMART" id="SM00397">
    <property type="entry name" value="t_SNARE"/>
    <property type="match status" value="1"/>
</dbReference>
<evidence type="ECO:0000256" key="10">
    <source>
        <dbReference type="SAM" id="Phobius"/>
    </source>
</evidence>
<feature type="domain" description="T-SNARE coiled-coil homology" evidence="11">
    <location>
        <begin position="198"/>
        <end position="260"/>
    </location>
</feature>